<proteinExistence type="inferred from homology"/>
<dbReference type="SUPFAM" id="SSF52540">
    <property type="entry name" value="P-loop containing nucleoside triphosphate hydrolases"/>
    <property type="match status" value="2"/>
</dbReference>
<dbReference type="OrthoDB" id="8954335at2759"/>
<dbReference type="PANTHER" id="PTHR32046:SF11">
    <property type="entry name" value="IMMUNE-ASSOCIATED NUCLEOTIDE-BINDING PROTEIN 10-LIKE"/>
    <property type="match status" value="1"/>
</dbReference>
<dbReference type="InterPro" id="IPR025662">
    <property type="entry name" value="Sigma_54_int_dom_ATP-bd_1"/>
</dbReference>
<evidence type="ECO:0000256" key="2">
    <source>
        <dbReference type="ARBA" id="ARBA00022741"/>
    </source>
</evidence>
<feature type="coiled-coil region" evidence="3">
    <location>
        <begin position="504"/>
        <end position="531"/>
    </location>
</feature>
<dbReference type="InterPro" id="IPR027417">
    <property type="entry name" value="P-loop_NTPase"/>
</dbReference>
<comment type="caution">
    <text evidence="5">The sequence shown here is derived from an EMBL/GenBank/DDBJ whole genome shotgun (WGS) entry which is preliminary data.</text>
</comment>
<dbReference type="Pfam" id="PF04548">
    <property type="entry name" value="AIG1"/>
    <property type="match status" value="1"/>
</dbReference>
<protein>
    <recommendedName>
        <fullName evidence="4">AIG1-type G domain-containing protein</fullName>
    </recommendedName>
</protein>
<comment type="similarity">
    <text evidence="1">Belongs to the TRAFAC class TrmE-Era-EngA-EngB-Septin-like GTPase superfamily. AIG1/Toc34/Toc159-like paraseptin GTPase family. IAN subfamily.</text>
</comment>
<dbReference type="Gene3D" id="3.40.50.300">
    <property type="entry name" value="P-loop containing nucleotide triphosphate hydrolases"/>
    <property type="match status" value="1"/>
</dbReference>
<evidence type="ECO:0000313" key="5">
    <source>
        <dbReference type="EMBL" id="KAF4114023.1"/>
    </source>
</evidence>
<accession>A0A7J6D472</accession>
<dbReference type="FunFam" id="3.40.50.300:FF:002613">
    <property type="entry name" value="Zgc:172075"/>
    <property type="match status" value="1"/>
</dbReference>
<evidence type="ECO:0000256" key="3">
    <source>
        <dbReference type="SAM" id="Coils"/>
    </source>
</evidence>
<gene>
    <name evidence="5" type="ORF">G5714_004246</name>
</gene>
<name>A0A7J6D472_9TELE</name>
<sequence length="551" mass="63397">MVFCGNTFNPAITMSFGLSSSKLTLIHQGPPKRFRLDTKRRVFDESGKVRKWTYGKKDTSKQNKIVLLVGETGAGKTTLINTMVNYLLGVKFEETIWYEITEEEAGDQSESQTSEITMYEVYCVESPISLTIIDTPGYGDTRGLEKDLKVAANLATLFQSSDGVREVDAVCFVIQASKNRLSDRQHYIISSILSLFGKDIMNNIVFLITHSDGMAPKNILSAINKVKIPCRRDKSGQPVYFLFNNRQAEAQNNESLYLRAQRDAWESCMAEMKRFLQSLDEKNRRSLELTLDVLIERIQLEVSFCNLKMRVEEKESRKSEILQIQKAMRENKEKIETYKTCTITVKKTVKEKVPIESASWKNRKVTTCTVCEENCHEFDCWWVSDLSKCEVMKNGFCTVCTGKCHHSKHVKESKKYIISTLSMSMDFDNIKREYKISQEEPNRFSVIMDDLDKNLQELEDQKLILLFNAYKNIKHLSQIALKPDSAFTLQHLDFFIPRVKEAGKENWVRELEEMRRTAEAEEANKDALSYLKAGLTKLFLGVKVGEDEMKQ</sequence>
<dbReference type="AlphaFoldDB" id="A0A7J6D472"/>
<dbReference type="InterPro" id="IPR006703">
    <property type="entry name" value="G_AIG1"/>
</dbReference>
<organism evidence="5 6">
    <name type="scientific">Onychostoma macrolepis</name>
    <dbReference type="NCBI Taxonomy" id="369639"/>
    <lineage>
        <taxon>Eukaryota</taxon>
        <taxon>Metazoa</taxon>
        <taxon>Chordata</taxon>
        <taxon>Craniata</taxon>
        <taxon>Vertebrata</taxon>
        <taxon>Euteleostomi</taxon>
        <taxon>Actinopterygii</taxon>
        <taxon>Neopterygii</taxon>
        <taxon>Teleostei</taxon>
        <taxon>Ostariophysi</taxon>
        <taxon>Cypriniformes</taxon>
        <taxon>Cyprinidae</taxon>
        <taxon>Acrossocheilinae</taxon>
        <taxon>Onychostoma</taxon>
    </lineage>
</organism>
<evidence type="ECO:0000256" key="1">
    <source>
        <dbReference type="ARBA" id="ARBA00008535"/>
    </source>
</evidence>
<evidence type="ECO:0000259" key="4">
    <source>
        <dbReference type="Pfam" id="PF04548"/>
    </source>
</evidence>
<keyword evidence="3" id="KW-0175">Coiled coil</keyword>
<dbReference type="Proteomes" id="UP000579812">
    <property type="component" value="Unassembled WGS sequence"/>
</dbReference>
<dbReference type="GO" id="GO:0005525">
    <property type="term" value="F:GTP binding"/>
    <property type="evidence" value="ECO:0007669"/>
    <property type="project" value="InterPro"/>
</dbReference>
<dbReference type="PROSITE" id="PS00675">
    <property type="entry name" value="SIGMA54_INTERACT_1"/>
    <property type="match status" value="1"/>
</dbReference>
<dbReference type="EMBL" id="JAAMOB010000004">
    <property type="protein sequence ID" value="KAF4114023.1"/>
    <property type="molecule type" value="Genomic_DNA"/>
</dbReference>
<evidence type="ECO:0000313" key="6">
    <source>
        <dbReference type="Proteomes" id="UP000579812"/>
    </source>
</evidence>
<keyword evidence="2" id="KW-0547">Nucleotide-binding</keyword>
<feature type="domain" description="AIG1-type G" evidence="4">
    <location>
        <begin position="66"/>
        <end position="251"/>
    </location>
</feature>
<keyword evidence="6" id="KW-1185">Reference proteome</keyword>
<reference evidence="5 6" key="1">
    <citation type="submission" date="2020-04" db="EMBL/GenBank/DDBJ databases">
        <title>Chromosome-level genome assembly of a cyprinid fish Onychostoma macrolepis by integration of Nanopore Sequencing, Bionano and Hi-C technology.</title>
        <authorList>
            <person name="Wang D."/>
        </authorList>
    </citation>
    <scope>NUCLEOTIDE SEQUENCE [LARGE SCALE GENOMIC DNA]</scope>
    <source>
        <strain evidence="5">SWU-2019</strain>
        <tissue evidence="5">Muscle</tissue>
    </source>
</reference>
<dbReference type="PANTHER" id="PTHR32046">
    <property type="entry name" value="G DOMAIN-CONTAINING PROTEIN"/>
    <property type="match status" value="1"/>
</dbReference>
<dbReference type="CDD" id="cd00882">
    <property type="entry name" value="Ras_like_GTPase"/>
    <property type="match status" value="1"/>
</dbReference>